<dbReference type="Proteomes" id="UP000005237">
    <property type="component" value="Unassembled WGS sequence"/>
</dbReference>
<protein>
    <submittedName>
        <fullName evidence="2">Uncharacterized protein</fullName>
    </submittedName>
</protein>
<reference evidence="3" key="1">
    <citation type="submission" date="2010-08" db="EMBL/GenBank/DDBJ databases">
        <authorList>
            <consortium name="Caenorhabditis japonica Sequencing Consortium"/>
            <person name="Wilson R.K."/>
        </authorList>
    </citation>
    <scope>NUCLEOTIDE SEQUENCE [LARGE SCALE GENOMIC DNA]</scope>
    <source>
        <strain evidence="3">DF5081</strain>
    </source>
</reference>
<keyword evidence="1" id="KW-0732">Signal</keyword>
<reference evidence="2" key="2">
    <citation type="submission" date="2022-06" db="UniProtKB">
        <authorList>
            <consortium name="EnsemblMetazoa"/>
        </authorList>
    </citation>
    <scope>IDENTIFICATION</scope>
    <source>
        <strain evidence="2">DF5081</strain>
    </source>
</reference>
<feature type="signal peptide" evidence="1">
    <location>
        <begin position="1"/>
        <end position="22"/>
    </location>
</feature>
<keyword evidence="3" id="KW-1185">Reference proteome</keyword>
<accession>A0A8R1I4D9</accession>
<name>A0A8R1I4D9_CAEJA</name>
<evidence type="ECO:0000256" key="1">
    <source>
        <dbReference type="SAM" id="SignalP"/>
    </source>
</evidence>
<organism evidence="2 3">
    <name type="scientific">Caenorhabditis japonica</name>
    <dbReference type="NCBI Taxonomy" id="281687"/>
    <lineage>
        <taxon>Eukaryota</taxon>
        <taxon>Metazoa</taxon>
        <taxon>Ecdysozoa</taxon>
        <taxon>Nematoda</taxon>
        <taxon>Chromadorea</taxon>
        <taxon>Rhabditida</taxon>
        <taxon>Rhabditina</taxon>
        <taxon>Rhabditomorpha</taxon>
        <taxon>Rhabditoidea</taxon>
        <taxon>Rhabditidae</taxon>
        <taxon>Peloderinae</taxon>
        <taxon>Caenorhabditis</taxon>
    </lineage>
</organism>
<proteinExistence type="predicted"/>
<evidence type="ECO:0000313" key="2">
    <source>
        <dbReference type="EnsemblMetazoa" id="CJA14088.1"/>
    </source>
</evidence>
<dbReference type="EnsemblMetazoa" id="CJA14088.1">
    <property type="protein sequence ID" value="CJA14088.1"/>
    <property type="gene ID" value="WBGene00133292"/>
</dbReference>
<feature type="chain" id="PRO_5035831665" evidence="1">
    <location>
        <begin position="23"/>
        <end position="159"/>
    </location>
</feature>
<sequence>MNSFLFSSFLFFFTILTATTEAIYCFYGDLGDPQPDVWLVKSKPDTYCMIIYLFANGPLKEETFYSGRIGFLPETVTSKFNVTDFDDIATPKCILNTLRAPKEYDALRPSQVERFRIECYCNKHGCNHPLMRKDLITIGTNMDLLPEMYSPNASTSTVE</sequence>
<evidence type="ECO:0000313" key="3">
    <source>
        <dbReference type="Proteomes" id="UP000005237"/>
    </source>
</evidence>
<dbReference type="AlphaFoldDB" id="A0A8R1I4D9"/>